<dbReference type="EMBL" id="WIQZ01000007">
    <property type="protein sequence ID" value="KAF3144160.1"/>
    <property type="molecule type" value="Genomic_DNA"/>
</dbReference>
<protein>
    <submittedName>
        <fullName evidence="1">Uncharacterized protein</fullName>
    </submittedName>
</protein>
<proteinExistence type="predicted"/>
<name>A0A7C8JGP3_ORBOL</name>
<evidence type="ECO:0000313" key="4">
    <source>
        <dbReference type="Proteomes" id="UP000480548"/>
    </source>
</evidence>
<organism evidence="1 3">
    <name type="scientific">Orbilia oligospora</name>
    <name type="common">Nematode-trapping fungus</name>
    <name type="synonym">Arthrobotrys oligospora</name>
    <dbReference type="NCBI Taxonomy" id="2813651"/>
    <lineage>
        <taxon>Eukaryota</taxon>
        <taxon>Fungi</taxon>
        <taxon>Dikarya</taxon>
        <taxon>Ascomycota</taxon>
        <taxon>Pezizomycotina</taxon>
        <taxon>Orbiliomycetes</taxon>
        <taxon>Orbiliales</taxon>
        <taxon>Orbiliaceae</taxon>
        <taxon>Orbilia</taxon>
    </lineage>
</organism>
<dbReference type="Proteomes" id="UP000475325">
    <property type="component" value="Unassembled WGS sequence"/>
</dbReference>
<accession>A0A7C8JGP3</accession>
<dbReference type="AlphaFoldDB" id="A0A7C8JGP3"/>
<gene>
    <name evidence="1" type="ORF">TWF102_011427</name>
    <name evidence="2" type="ORF">TWF703_009455</name>
</gene>
<dbReference type="Proteomes" id="UP000480548">
    <property type="component" value="Unassembled WGS sequence"/>
</dbReference>
<evidence type="ECO:0000313" key="1">
    <source>
        <dbReference type="EMBL" id="KAF3107941.1"/>
    </source>
</evidence>
<dbReference type="EMBL" id="WIQW01000009">
    <property type="protein sequence ID" value="KAF3107941.1"/>
    <property type="molecule type" value="Genomic_DNA"/>
</dbReference>
<reference evidence="3 4" key="1">
    <citation type="submission" date="2019-06" db="EMBL/GenBank/DDBJ databases">
        <authorList>
            <person name="Palmer J.M."/>
        </authorList>
    </citation>
    <scope>NUCLEOTIDE SEQUENCE [LARGE SCALE GENOMIC DNA]</scope>
    <source>
        <strain evidence="1 3">TWF102</strain>
        <strain evidence="2 4">TWF703</strain>
    </source>
</reference>
<sequence length="147" mass="16162">MWSHIKWNPDPRVLNWSVFDKSCPGTSRGVTQETEDPTFAIAEDKASLQHQAPGASEKKTTQRLMNIKRLHRGCEPGFISGGPAKTVQKSSTCHTRMRTNIPSYSVTALGGLCPSKYGGWSECHLVSGSKAGIFVTGLHFAEWNTEK</sequence>
<evidence type="ECO:0000313" key="2">
    <source>
        <dbReference type="EMBL" id="KAF3144160.1"/>
    </source>
</evidence>
<comment type="caution">
    <text evidence="1">The sequence shown here is derived from an EMBL/GenBank/DDBJ whole genome shotgun (WGS) entry which is preliminary data.</text>
</comment>
<evidence type="ECO:0000313" key="3">
    <source>
        <dbReference type="Proteomes" id="UP000475325"/>
    </source>
</evidence>